<keyword evidence="1" id="KW-1133">Transmembrane helix</keyword>
<dbReference type="RefSeq" id="WP_345652127.1">
    <property type="nucleotide sequence ID" value="NZ_BAABKB010000016.1"/>
</dbReference>
<organism evidence="2 3">
    <name type="scientific">Streptomyces siamensis</name>
    <dbReference type="NCBI Taxonomy" id="1274986"/>
    <lineage>
        <taxon>Bacteria</taxon>
        <taxon>Bacillati</taxon>
        <taxon>Actinomycetota</taxon>
        <taxon>Actinomycetes</taxon>
        <taxon>Kitasatosporales</taxon>
        <taxon>Streptomycetaceae</taxon>
        <taxon>Streptomyces</taxon>
    </lineage>
</organism>
<evidence type="ECO:0000313" key="3">
    <source>
        <dbReference type="Proteomes" id="UP001501759"/>
    </source>
</evidence>
<keyword evidence="3" id="KW-1185">Reference proteome</keyword>
<keyword evidence="1" id="KW-0812">Transmembrane</keyword>
<feature type="transmembrane region" description="Helical" evidence="1">
    <location>
        <begin position="131"/>
        <end position="150"/>
    </location>
</feature>
<feature type="transmembrane region" description="Helical" evidence="1">
    <location>
        <begin position="181"/>
        <end position="198"/>
    </location>
</feature>
<reference evidence="3" key="1">
    <citation type="journal article" date="2019" name="Int. J. Syst. Evol. Microbiol.">
        <title>The Global Catalogue of Microorganisms (GCM) 10K type strain sequencing project: providing services to taxonomists for standard genome sequencing and annotation.</title>
        <authorList>
            <consortium name="The Broad Institute Genomics Platform"/>
            <consortium name="The Broad Institute Genome Sequencing Center for Infectious Disease"/>
            <person name="Wu L."/>
            <person name="Ma J."/>
        </authorList>
    </citation>
    <scope>NUCLEOTIDE SEQUENCE [LARGE SCALE GENOMIC DNA]</scope>
    <source>
        <strain evidence="3">JCM 18409</strain>
    </source>
</reference>
<accession>A0ABP9J2A7</accession>
<comment type="caution">
    <text evidence="2">The sequence shown here is derived from an EMBL/GenBank/DDBJ whole genome shotgun (WGS) entry which is preliminary data.</text>
</comment>
<dbReference type="Pfam" id="PF20334">
    <property type="entry name" value="DUF6629"/>
    <property type="match status" value="1"/>
</dbReference>
<sequence length="210" mass="21308">MCWSATADLVAGIGVAAVGVACVAQVRRWGDLPLAALPLLLGAHQIVESVVWDSGGGSGPATVAWAVMALPLLAVWVPLGVVCAVPREARPRAAVPLGAGVATAVVLAHGLATRPVTAEIRGHTVGYAVHLPHAGVLVAGYLVATVGALLVSGDRGLLRLGAVVAVGAVICWALWRLEFVSTWCAFAAVSSVVLWTWLRGRPRGGEGAAG</sequence>
<dbReference type="InterPro" id="IPR046737">
    <property type="entry name" value="DUF6629"/>
</dbReference>
<gene>
    <name evidence="2" type="ORF">GCM10023335_45350</name>
</gene>
<dbReference type="Proteomes" id="UP001501759">
    <property type="component" value="Unassembled WGS sequence"/>
</dbReference>
<feature type="transmembrane region" description="Helical" evidence="1">
    <location>
        <begin position="157"/>
        <end position="175"/>
    </location>
</feature>
<keyword evidence="1" id="KW-0472">Membrane</keyword>
<proteinExistence type="predicted"/>
<dbReference type="EMBL" id="BAABKB010000016">
    <property type="protein sequence ID" value="GAA5018084.1"/>
    <property type="molecule type" value="Genomic_DNA"/>
</dbReference>
<evidence type="ECO:0008006" key="4">
    <source>
        <dbReference type="Google" id="ProtNLM"/>
    </source>
</evidence>
<evidence type="ECO:0000313" key="2">
    <source>
        <dbReference type="EMBL" id="GAA5018084.1"/>
    </source>
</evidence>
<name>A0ABP9J2A7_9ACTN</name>
<protein>
    <recommendedName>
        <fullName evidence="4">DUF998 domain-containing protein</fullName>
    </recommendedName>
</protein>
<feature type="transmembrane region" description="Helical" evidence="1">
    <location>
        <begin position="93"/>
        <end position="111"/>
    </location>
</feature>
<feature type="transmembrane region" description="Helical" evidence="1">
    <location>
        <begin position="6"/>
        <end position="26"/>
    </location>
</feature>
<evidence type="ECO:0000256" key="1">
    <source>
        <dbReference type="SAM" id="Phobius"/>
    </source>
</evidence>
<feature type="transmembrane region" description="Helical" evidence="1">
    <location>
        <begin position="64"/>
        <end position="86"/>
    </location>
</feature>